<protein>
    <submittedName>
        <fullName evidence="2">Uncharacterized protein</fullName>
    </submittedName>
</protein>
<evidence type="ECO:0000313" key="2">
    <source>
        <dbReference type="EMBL" id="MDI9233517.1"/>
    </source>
</evidence>
<evidence type="ECO:0000313" key="3">
    <source>
        <dbReference type="Proteomes" id="UP001431902"/>
    </source>
</evidence>
<gene>
    <name evidence="2" type="ORF">QLQ16_06680</name>
</gene>
<evidence type="ECO:0000256" key="1">
    <source>
        <dbReference type="SAM" id="Phobius"/>
    </source>
</evidence>
<organism evidence="2 3">
    <name type="scientific">Limnohabitans lacus</name>
    <dbReference type="NCBI Taxonomy" id="3045173"/>
    <lineage>
        <taxon>Bacteria</taxon>
        <taxon>Pseudomonadati</taxon>
        <taxon>Pseudomonadota</taxon>
        <taxon>Betaproteobacteria</taxon>
        <taxon>Burkholderiales</taxon>
        <taxon>Comamonadaceae</taxon>
        <taxon>Limnohabitans</taxon>
    </lineage>
</organism>
<keyword evidence="1" id="KW-1133">Transmembrane helix</keyword>
<comment type="caution">
    <text evidence="2">The sequence shown here is derived from an EMBL/GenBank/DDBJ whole genome shotgun (WGS) entry which is preliminary data.</text>
</comment>
<keyword evidence="1" id="KW-0472">Membrane</keyword>
<sequence>MKTYAELYPGTDPNCPAILAPIEAGVRPLCDALNALPDTYTLWSCEGHPEEASTPFVTFIAPQETAFKLAKAIECSPFLKFNWALNTCLFREDGALQYTIKPNDRRLIRSGLTWWPRKQWSHAEMCIELSNLAQLITHRFDDGFSELISLTTGQNMTAKIKKDEAKNLAKRAVLYAFSYGLIRLKKSTMVNDNYLFGLLATPLIMMIVISKIFSENIWPQIAFCIYLIGGAFILLNIFKAKDPEETMSFLGIKNNWIIVLSIAAFISLTFGGIFYSQHTLGQDIDEMIAIADSADSGAASVDSEKFGFPPASEMAKFFPDSLLLIRYEQCVKNPKVLMRLVKHELSDERTIRDYSKTVTAWPIPLGYMVYNGDYPSGTYTYAFAFGKTFEDQSYKLKDLIVFMPADESKQKDRVLQHLTLVDSLCRNL</sequence>
<keyword evidence="3" id="KW-1185">Reference proteome</keyword>
<proteinExistence type="predicted"/>
<feature type="transmembrane region" description="Helical" evidence="1">
    <location>
        <begin position="217"/>
        <end position="235"/>
    </location>
</feature>
<dbReference type="EMBL" id="JASGBH010000004">
    <property type="protein sequence ID" value="MDI9233517.1"/>
    <property type="molecule type" value="Genomic_DNA"/>
</dbReference>
<keyword evidence="1" id="KW-0812">Transmembrane</keyword>
<feature type="transmembrane region" description="Helical" evidence="1">
    <location>
        <begin position="256"/>
        <end position="275"/>
    </location>
</feature>
<dbReference type="RefSeq" id="WP_283223919.1">
    <property type="nucleotide sequence ID" value="NZ_JASGBH010000004.1"/>
</dbReference>
<feature type="transmembrane region" description="Helical" evidence="1">
    <location>
        <begin position="193"/>
        <end position="211"/>
    </location>
</feature>
<dbReference type="Proteomes" id="UP001431902">
    <property type="component" value="Unassembled WGS sequence"/>
</dbReference>
<accession>A0ABT6X5Z5</accession>
<reference evidence="2" key="1">
    <citation type="submission" date="2023-05" db="EMBL/GenBank/DDBJ databases">
        <title>Limnohabitans sp. strain HM2-2 Genome sequencing and assembly.</title>
        <authorList>
            <person name="Jung Y."/>
        </authorList>
    </citation>
    <scope>NUCLEOTIDE SEQUENCE</scope>
    <source>
        <strain evidence="2">HM2-2</strain>
    </source>
</reference>
<name>A0ABT6X5Z5_9BURK</name>